<proteinExistence type="inferred from homology"/>
<comment type="similarity">
    <text evidence="2">Belongs to the CDI family.</text>
</comment>
<evidence type="ECO:0000313" key="8">
    <source>
        <dbReference type="EMBL" id="KAF7384521.1"/>
    </source>
</evidence>
<dbReference type="InterPro" id="IPR003175">
    <property type="entry name" value="CDI_dom"/>
</dbReference>
<keyword evidence="3" id="KW-0649">Protein kinase inhibitor</keyword>
<dbReference type="PANTHER" id="PTHR10265">
    <property type="entry name" value="CYCLIN-DEPENDENT KINASE INHIBITOR 1"/>
    <property type="match status" value="1"/>
</dbReference>
<feature type="domain" description="Cyclin-dependent kinase inhibitor" evidence="7">
    <location>
        <begin position="58"/>
        <end position="92"/>
    </location>
</feature>
<dbReference type="GO" id="GO:0004861">
    <property type="term" value="F:cyclin-dependent protein serine/threonine kinase inhibitor activity"/>
    <property type="evidence" value="ECO:0007669"/>
    <property type="project" value="InterPro"/>
</dbReference>
<dbReference type="Pfam" id="PF02234">
    <property type="entry name" value="CDI"/>
    <property type="match status" value="1"/>
</dbReference>
<reference evidence="8" key="1">
    <citation type="journal article" date="2020" name="G3 (Bethesda)">
        <title>High-Quality Assemblies for Three Invasive Social Wasps from the &lt;i&gt;Vespula&lt;/i&gt; Genus.</title>
        <authorList>
            <person name="Harrop T.W.R."/>
            <person name="Guhlin J."/>
            <person name="McLaughlin G.M."/>
            <person name="Permina E."/>
            <person name="Stockwell P."/>
            <person name="Gilligan J."/>
            <person name="Le Lec M.F."/>
            <person name="Gruber M.A.M."/>
            <person name="Quinn O."/>
            <person name="Lovegrove M."/>
            <person name="Duncan E.J."/>
            <person name="Remnant E.J."/>
            <person name="Van Eeckhoven J."/>
            <person name="Graham B."/>
            <person name="Knapp R.A."/>
            <person name="Langford K.W."/>
            <person name="Kronenberg Z."/>
            <person name="Press M.O."/>
            <person name="Eacker S.M."/>
            <person name="Wilson-Rankin E.E."/>
            <person name="Purcell J."/>
            <person name="Lester P.J."/>
            <person name="Dearden P.K."/>
        </authorList>
    </citation>
    <scope>NUCLEOTIDE SEQUENCE</scope>
    <source>
        <strain evidence="8">Linc-1</strain>
    </source>
</reference>
<organism evidence="8 9">
    <name type="scientific">Vespula germanica</name>
    <name type="common">German yellow jacket</name>
    <name type="synonym">Paravespula germanica</name>
    <dbReference type="NCBI Taxonomy" id="30212"/>
    <lineage>
        <taxon>Eukaryota</taxon>
        <taxon>Metazoa</taxon>
        <taxon>Ecdysozoa</taxon>
        <taxon>Arthropoda</taxon>
        <taxon>Hexapoda</taxon>
        <taxon>Insecta</taxon>
        <taxon>Pterygota</taxon>
        <taxon>Neoptera</taxon>
        <taxon>Endopterygota</taxon>
        <taxon>Hymenoptera</taxon>
        <taxon>Apocrita</taxon>
        <taxon>Aculeata</taxon>
        <taxon>Vespoidea</taxon>
        <taxon>Vespidae</taxon>
        <taxon>Vespinae</taxon>
        <taxon>Vespula</taxon>
    </lineage>
</organism>
<evidence type="ECO:0000256" key="4">
    <source>
        <dbReference type="ARBA" id="ARBA00023242"/>
    </source>
</evidence>
<keyword evidence="5" id="KW-0131">Cell cycle</keyword>
<gene>
    <name evidence="8" type="ORF">HZH68_014133</name>
</gene>
<comment type="subcellular location">
    <subcellularLocation>
        <location evidence="1">Nucleus</location>
    </subcellularLocation>
</comment>
<dbReference type="GO" id="GO:0005634">
    <property type="term" value="C:nucleus"/>
    <property type="evidence" value="ECO:0007669"/>
    <property type="project" value="UniProtKB-SubCell"/>
</dbReference>
<keyword evidence="9" id="KW-1185">Reference proteome</keyword>
<feature type="region of interest" description="Disordered" evidence="6">
    <location>
        <begin position="102"/>
        <end position="203"/>
    </location>
</feature>
<keyword evidence="4" id="KW-0539">Nucleus</keyword>
<accession>A0A834JBG7</accession>
<evidence type="ECO:0000259" key="7">
    <source>
        <dbReference type="Pfam" id="PF02234"/>
    </source>
</evidence>
<feature type="compositionally biased region" description="Acidic residues" evidence="6">
    <location>
        <begin position="119"/>
        <end position="133"/>
    </location>
</feature>
<evidence type="ECO:0000313" key="9">
    <source>
        <dbReference type="Proteomes" id="UP000617340"/>
    </source>
</evidence>
<dbReference type="PANTHER" id="PTHR10265:SF45">
    <property type="entry name" value="DACAPO"/>
    <property type="match status" value="1"/>
</dbReference>
<evidence type="ECO:0000256" key="3">
    <source>
        <dbReference type="ARBA" id="ARBA00023013"/>
    </source>
</evidence>
<name>A0A834JBG7_VESGE</name>
<dbReference type="AlphaFoldDB" id="A0A834JBG7"/>
<dbReference type="EMBL" id="JACSDZ010000017">
    <property type="protein sequence ID" value="KAF7384521.1"/>
    <property type="molecule type" value="Genomic_DNA"/>
</dbReference>
<feature type="compositionally biased region" description="Acidic residues" evidence="6">
    <location>
        <begin position="348"/>
        <end position="367"/>
    </location>
</feature>
<protein>
    <recommendedName>
        <fullName evidence="7">Cyclin-dependent kinase inhibitor domain-containing protein</fullName>
    </recommendedName>
</protein>
<dbReference type="Proteomes" id="UP000617340">
    <property type="component" value="Unassembled WGS sequence"/>
</dbReference>
<comment type="caution">
    <text evidence="8">The sequence shown here is derived from an EMBL/GenBank/DDBJ whole genome shotgun (WGS) entry which is preliminary data.</text>
</comment>
<evidence type="ECO:0000256" key="5">
    <source>
        <dbReference type="ARBA" id="ARBA00023306"/>
    </source>
</evidence>
<feature type="region of interest" description="Disordered" evidence="6">
    <location>
        <begin position="343"/>
        <end position="375"/>
    </location>
</feature>
<dbReference type="InterPro" id="IPR044898">
    <property type="entry name" value="CDI_dom_sf"/>
</dbReference>
<feature type="compositionally biased region" description="Acidic residues" evidence="6">
    <location>
        <begin position="170"/>
        <end position="203"/>
    </location>
</feature>
<sequence>MTSELTARLTMQDRNVDVQEGIRFRSVRRRLFQEDEEIGGGRTRDLNTGIEDNVANCFFEEVRKHREEAKKRWNFDFEKEIPLPGNYQWVKLDRDGNEIPMITEAQNKTEKMEKNKNDVEEEEEKEEEEEEEEKKEKKREKEKDKEEEEESPEEKEVDGDDKADNAAATADDDDDDDDDNDDEADDDDDDDDDDDGSDDDIAGEECWCVPIARNCTSVPRIPTEVGTITVTKGYSRILPPPPLPSPPFIVLARTLRILLRELSARVAASIRLIFFHKVFRIDCIRNESICRRSWIVSLEINGESSKIKEGVATSSESRKLAEARVRPQGDRRSSKYVGHLFLARVREEEDEDEEEEEGEEEEEEDEGVKEKKEKK</sequence>
<evidence type="ECO:0000256" key="2">
    <source>
        <dbReference type="ARBA" id="ARBA00006726"/>
    </source>
</evidence>
<dbReference type="GO" id="GO:0051726">
    <property type="term" value="P:regulation of cell cycle"/>
    <property type="evidence" value="ECO:0007669"/>
    <property type="project" value="InterPro"/>
</dbReference>
<evidence type="ECO:0000256" key="6">
    <source>
        <dbReference type="SAM" id="MobiDB-lite"/>
    </source>
</evidence>
<evidence type="ECO:0000256" key="1">
    <source>
        <dbReference type="ARBA" id="ARBA00004123"/>
    </source>
</evidence>
<dbReference type="Gene3D" id="4.10.365.10">
    <property type="entry name" value="p27"/>
    <property type="match status" value="1"/>
</dbReference>
<feature type="compositionally biased region" description="Acidic residues" evidence="6">
    <location>
        <begin position="145"/>
        <end position="161"/>
    </location>
</feature>
<feature type="compositionally biased region" description="Basic and acidic residues" evidence="6">
    <location>
        <begin position="107"/>
        <end position="118"/>
    </location>
</feature>